<comment type="function">
    <text evidence="6">Catalyzes the sequential NAD-dependent oxidations of L-histidinol to L-histidinaldehyde and then to L-histidine.</text>
</comment>
<proteinExistence type="inferred from homology"/>
<evidence type="ECO:0000256" key="9">
    <source>
        <dbReference type="SAM" id="MobiDB-lite"/>
    </source>
</evidence>
<keyword evidence="6" id="KW-0520">NAD</keyword>
<feature type="binding site" evidence="6">
    <location>
        <position position="213"/>
    </location>
    <ligand>
        <name>NAD(+)</name>
        <dbReference type="ChEBI" id="CHEBI:57540"/>
    </ligand>
</feature>
<evidence type="ECO:0000313" key="11">
    <source>
        <dbReference type="Proteomes" id="UP001430954"/>
    </source>
</evidence>
<dbReference type="SUPFAM" id="SSF53720">
    <property type="entry name" value="ALDH-like"/>
    <property type="match status" value="1"/>
</dbReference>
<feature type="region of interest" description="Disordered" evidence="9">
    <location>
        <begin position="1"/>
        <end position="20"/>
    </location>
</feature>
<dbReference type="Pfam" id="PF00815">
    <property type="entry name" value="Histidinol_dh"/>
    <property type="match status" value="1"/>
</dbReference>
<name>A0ABS7T4J1_9GAMM</name>
<dbReference type="PIRSF" id="PIRSF000099">
    <property type="entry name" value="Histidinol_dh"/>
    <property type="match status" value="1"/>
</dbReference>
<dbReference type="HAMAP" id="MF_01024">
    <property type="entry name" value="HisD"/>
    <property type="match status" value="1"/>
</dbReference>
<dbReference type="PANTHER" id="PTHR21256:SF2">
    <property type="entry name" value="HISTIDINE BIOSYNTHESIS TRIFUNCTIONAL PROTEIN"/>
    <property type="match status" value="1"/>
</dbReference>
<feature type="binding site" evidence="6">
    <location>
        <position position="262"/>
    </location>
    <ligand>
        <name>substrate</name>
    </ligand>
</feature>
<feature type="active site" description="Proton acceptor" evidence="6">
    <location>
        <position position="351"/>
    </location>
</feature>
<feature type="binding site" evidence="6">
    <location>
        <position position="444"/>
    </location>
    <ligand>
        <name>substrate</name>
    </ligand>
</feature>
<evidence type="ECO:0000256" key="8">
    <source>
        <dbReference type="RuleBase" id="RU004175"/>
    </source>
</evidence>
<dbReference type="PRINTS" id="PR00083">
    <property type="entry name" value="HOLDHDRGNASE"/>
</dbReference>
<comment type="catalytic activity">
    <reaction evidence="6">
        <text>L-histidinol + 2 NAD(+) + H2O = L-histidine + 2 NADH + 3 H(+)</text>
        <dbReference type="Rhea" id="RHEA:20641"/>
        <dbReference type="ChEBI" id="CHEBI:15377"/>
        <dbReference type="ChEBI" id="CHEBI:15378"/>
        <dbReference type="ChEBI" id="CHEBI:57540"/>
        <dbReference type="ChEBI" id="CHEBI:57595"/>
        <dbReference type="ChEBI" id="CHEBI:57699"/>
        <dbReference type="ChEBI" id="CHEBI:57945"/>
        <dbReference type="EC" id="1.1.1.23"/>
    </reaction>
</comment>
<dbReference type="EMBL" id="JAINZW010000002">
    <property type="protein sequence ID" value="MBZ4038795.1"/>
    <property type="molecule type" value="Genomic_DNA"/>
</dbReference>
<feature type="binding site" evidence="6">
    <location>
        <position position="385"/>
    </location>
    <ligand>
        <name>Zn(2+)</name>
        <dbReference type="ChEBI" id="CHEBI:29105"/>
    </ligand>
</feature>
<dbReference type="InterPro" id="IPR012131">
    <property type="entry name" value="Hstdl_DH"/>
</dbReference>
<feature type="binding site" evidence="6">
    <location>
        <position position="444"/>
    </location>
    <ligand>
        <name>Zn(2+)</name>
        <dbReference type="ChEBI" id="CHEBI:29105"/>
    </ligand>
</feature>
<dbReference type="InterPro" id="IPR016161">
    <property type="entry name" value="Ald_DH/histidinol_DH"/>
</dbReference>
<dbReference type="Gene3D" id="1.20.5.1300">
    <property type="match status" value="1"/>
</dbReference>
<comment type="cofactor">
    <cofactor evidence="6">
        <name>Zn(2+)</name>
        <dbReference type="ChEBI" id="CHEBI:29105"/>
    </cofactor>
    <text evidence="6">Binds 1 zinc ion per subunit.</text>
</comment>
<dbReference type="CDD" id="cd06572">
    <property type="entry name" value="Histidinol_dh"/>
    <property type="match status" value="1"/>
</dbReference>
<feature type="binding site" evidence="6">
    <location>
        <position position="385"/>
    </location>
    <ligand>
        <name>substrate</name>
    </ligand>
</feature>
<gene>
    <name evidence="6 10" type="primary">hisD</name>
    <name evidence="10" type="ORF">K6753_04555</name>
</gene>
<dbReference type="PROSITE" id="PS00611">
    <property type="entry name" value="HISOL_DEHYDROGENASE"/>
    <property type="match status" value="1"/>
</dbReference>
<dbReference type="RefSeq" id="WP_223675000.1">
    <property type="nucleotide sequence ID" value="NZ_JAINZW010000002.1"/>
</dbReference>
<feature type="binding site" evidence="6">
    <location>
        <position position="284"/>
    </location>
    <ligand>
        <name>Zn(2+)</name>
        <dbReference type="ChEBI" id="CHEBI:29105"/>
    </ligand>
</feature>
<dbReference type="NCBIfam" id="TIGR00069">
    <property type="entry name" value="hisD"/>
    <property type="match status" value="1"/>
</dbReference>
<feature type="binding site" evidence="6">
    <location>
        <position position="284"/>
    </location>
    <ligand>
        <name>substrate</name>
    </ligand>
</feature>
<evidence type="ECO:0000256" key="2">
    <source>
        <dbReference type="ARBA" id="ARBA00022605"/>
    </source>
</evidence>
<dbReference type="InterPro" id="IPR022695">
    <property type="entry name" value="Histidinol_DH_monofunct"/>
</dbReference>
<keyword evidence="6" id="KW-0368">Histidine biosynthesis</keyword>
<keyword evidence="5 6" id="KW-0560">Oxidoreductase</keyword>
<comment type="similarity">
    <text evidence="1 6 7 8">Belongs to the histidinol dehydrogenase family.</text>
</comment>
<dbReference type="InterPro" id="IPR001692">
    <property type="entry name" value="Histidinol_DH_CS"/>
</dbReference>
<feature type="active site" description="Proton acceptor" evidence="6">
    <location>
        <position position="352"/>
    </location>
</feature>
<reference evidence="10 11" key="1">
    <citation type="submission" date="2021-09" db="EMBL/GenBank/DDBJ databases">
        <title>Lysobacter sp. 13A isolated from the river sediment.</title>
        <authorList>
            <person name="Liu H."/>
            <person name="Li S."/>
            <person name="Mao S."/>
        </authorList>
    </citation>
    <scope>NUCLEOTIDE SEQUENCE [LARGE SCALE GENOMIC DNA]</scope>
    <source>
        <strain evidence="10 11">13A</strain>
    </source>
</reference>
<evidence type="ECO:0000256" key="1">
    <source>
        <dbReference type="ARBA" id="ARBA00010178"/>
    </source>
</evidence>
<dbReference type="GO" id="GO:0004399">
    <property type="term" value="F:histidinol dehydrogenase activity"/>
    <property type="evidence" value="ECO:0007669"/>
    <property type="project" value="UniProtKB-EC"/>
</dbReference>
<organism evidence="10 11">
    <name type="scientific">Novilysobacter selenitireducens</name>
    <dbReference type="NCBI Taxonomy" id="2872639"/>
    <lineage>
        <taxon>Bacteria</taxon>
        <taxon>Pseudomonadati</taxon>
        <taxon>Pseudomonadota</taxon>
        <taxon>Gammaproteobacteria</taxon>
        <taxon>Lysobacterales</taxon>
        <taxon>Lysobacteraceae</taxon>
        <taxon>Novilysobacter</taxon>
    </lineage>
</organism>
<keyword evidence="4 6" id="KW-0862">Zinc</keyword>
<evidence type="ECO:0000313" key="10">
    <source>
        <dbReference type="EMBL" id="MBZ4038795.1"/>
    </source>
</evidence>
<comment type="pathway">
    <text evidence="6">Amino-acid biosynthesis; L-histidine biosynthesis; L-histidine from 5-phospho-alpha-D-ribose 1-diphosphate: step 9/9.</text>
</comment>
<keyword evidence="2 6" id="KW-0028">Amino-acid biosynthesis</keyword>
<keyword evidence="11" id="KW-1185">Reference proteome</keyword>
<evidence type="ECO:0000256" key="3">
    <source>
        <dbReference type="ARBA" id="ARBA00022723"/>
    </source>
</evidence>
<feature type="binding site" evidence="6">
    <location>
        <position position="151"/>
    </location>
    <ligand>
        <name>NAD(+)</name>
        <dbReference type="ChEBI" id="CHEBI:57540"/>
    </ligand>
</feature>
<feature type="binding site" evidence="6">
    <location>
        <position position="352"/>
    </location>
    <ligand>
        <name>substrate</name>
    </ligand>
</feature>
<evidence type="ECO:0000256" key="7">
    <source>
        <dbReference type="PIRNR" id="PIRNR000099"/>
    </source>
</evidence>
<feature type="binding site" evidence="6">
    <location>
        <position position="236"/>
    </location>
    <ligand>
        <name>NAD(+)</name>
        <dbReference type="ChEBI" id="CHEBI:57540"/>
    </ligand>
</feature>
<protein>
    <recommendedName>
        <fullName evidence="6">Histidinol dehydrogenase</fullName>
        <shortName evidence="6">HDH</shortName>
        <ecNumber evidence="6">1.1.1.23</ecNumber>
    </recommendedName>
</protein>
<keyword evidence="3 6" id="KW-0479">Metal-binding</keyword>
<feature type="binding site" evidence="6">
    <location>
        <position position="287"/>
    </location>
    <ligand>
        <name>Zn(2+)</name>
        <dbReference type="ChEBI" id="CHEBI:29105"/>
    </ligand>
</feature>
<dbReference type="Gene3D" id="3.40.50.1980">
    <property type="entry name" value="Nitrogenase molybdenum iron protein domain"/>
    <property type="match status" value="2"/>
</dbReference>
<dbReference type="EC" id="1.1.1.23" evidence="6"/>
<evidence type="ECO:0000256" key="6">
    <source>
        <dbReference type="HAMAP-Rule" id="MF_01024"/>
    </source>
</evidence>
<feature type="binding site" evidence="6">
    <location>
        <position position="439"/>
    </location>
    <ligand>
        <name>substrate</name>
    </ligand>
</feature>
<evidence type="ECO:0000256" key="4">
    <source>
        <dbReference type="ARBA" id="ARBA00022833"/>
    </source>
</evidence>
<evidence type="ECO:0000256" key="5">
    <source>
        <dbReference type="ARBA" id="ARBA00023002"/>
    </source>
</evidence>
<accession>A0ABS7T4J1</accession>
<dbReference type="PANTHER" id="PTHR21256">
    <property type="entry name" value="HISTIDINOL DEHYDROGENASE HDH"/>
    <property type="match status" value="1"/>
</dbReference>
<feature type="binding site" evidence="6">
    <location>
        <position position="287"/>
    </location>
    <ligand>
        <name>substrate</name>
    </ligand>
</feature>
<dbReference type="Proteomes" id="UP001430954">
    <property type="component" value="Unassembled WGS sequence"/>
</dbReference>
<sequence length="459" mass="47350">MSVPTIDFGASGTREAGGGLDPAIPRRIEWGVLDATARAVALRRPTQATGAETAKGVARIIEEVRNRGDAALRDLTRDLDGVSLEALEVGAAEFDAAESLLDDGVRTAIDEAAGRIEAFHRAGQLQPYAVDTAPGVTCERILRPIRRVGLYVPAGSAPLPSTALMLGIPASLAGCREIVMCTPPRRDGRADPAVLYAARRCGVTRVFKVGGAQAIAAMAFGTGSVPACDKLFGPGNAWVTEAKAQVAAVEAGPGIDMPAGPSEVLVIADAGANPAFVAADLLSQAEHGPDSQVVLVSDDAGLVDAVRVQLDAQLAQLPRADIARRALTASRLVRVATLDEAFELSNGYAPEHLILALRDPRRWLPKVQVAGSVFLGDWSPEALGDYCSGTNHVLPTAGAARFCSGVSVASFQVAITVQEASRSGVATIGPCAMTLAEAEGLGAHRQAVALRVQAAGAGA</sequence>
<comment type="caution">
    <text evidence="10">The sequence shown here is derived from an EMBL/GenBank/DDBJ whole genome shotgun (WGS) entry which is preliminary data.</text>
</comment>